<reference evidence="1 2" key="1">
    <citation type="submission" date="2023-01" db="EMBL/GenBank/DDBJ databases">
        <title>Analysis of 21 Apiospora genomes using comparative genomics revels a genus with tremendous synthesis potential of carbohydrate active enzymes and secondary metabolites.</title>
        <authorList>
            <person name="Sorensen T."/>
        </authorList>
    </citation>
    <scope>NUCLEOTIDE SEQUENCE [LARGE SCALE GENOMIC DNA]</scope>
    <source>
        <strain evidence="1 2">CBS 135458</strain>
    </source>
</reference>
<sequence length="172" mass="19296">MANAPACTFRNRLCAEDECDNYALEPTRRAACQQRFAGKDDHTAFCHLNLIDVLEQRRKYPDAVEIVAADYGPGFPKSALQAPPCSEPGAELGYCGQHSYLGGREAKVKFWEQICGGHDGSGGSRQSRDEDRRKFLEEYAVYVETVHKWCRVDLKELLKMPGKTGLPGPEWQ</sequence>
<name>A0ABR1X758_9PEZI</name>
<accession>A0ABR1X758</accession>
<dbReference type="Proteomes" id="UP001480595">
    <property type="component" value="Unassembled WGS sequence"/>
</dbReference>
<protein>
    <submittedName>
        <fullName evidence="1">Uncharacterized protein</fullName>
    </submittedName>
</protein>
<proteinExistence type="predicted"/>
<evidence type="ECO:0000313" key="1">
    <source>
        <dbReference type="EMBL" id="KAK8091174.1"/>
    </source>
</evidence>
<evidence type="ECO:0000313" key="2">
    <source>
        <dbReference type="Proteomes" id="UP001480595"/>
    </source>
</evidence>
<gene>
    <name evidence="1" type="ORF">PG994_000679</name>
</gene>
<organism evidence="1 2">
    <name type="scientific">Apiospora phragmitis</name>
    <dbReference type="NCBI Taxonomy" id="2905665"/>
    <lineage>
        <taxon>Eukaryota</taxon>
        <taxon>Fungi</taxon>
        <taxon>Dikarya</taxon>
        <taxon>Ascomycota</taxon>
        <taxon>Pezizomycotina</taxon>
        <taxon>Sordariomycetes</taxon>
        <taxon>Xylariomycetidae</taxon>
        <taxon>Amphisphaeriales</taxon>
        <taxon>Apiosporaceae</taxon>
        <taxon>Apiospora</taxon>
    </lineage>
</organism>
<dbReference type="EMBL" id="JAQQWL010000001">
    <property type="protein sequence ID" value="KAK8091174.1"/>
    <property type="molecule type" value="Genomic_DNA"/>
</dbReference>
<dbReference type="GeneID" id="92085151"/>
<comment type="caution">
    <text evidence="1">The sequence shown here is derived from an EMBL/GenBank/DDBJ whole genome shotgun (WGS) entry which is preliminary data.</text>
</comment>
<dbReference type="RefSeq" id="XP_066722720.1">
    <property type="nucleotide sequence ID" value="XM_066852088.1"/>
</dbReference>
<keyword evidence="2" id="KW-1185">Reference proteome</keyword>